<sequence>MGNVVVAKQTQTLYVTIRRDELNDIKAERDQLKRKVAQLTAMVSPAANSVLDYTATARLA</sequence>
<proteinExistence type="predicted"/>
<dbReference type="InterPro" id="IPR046068">
    <property type="entry name" value="DUF6026"/>
</dbReference>
<evidence type="ECO:0000313" key="2">
    <source>
        <dbReference type="EMBL" id="NJP01735.1"/>
    </source>
</evidence>
<comment type="caution">
    <text evidence="2">The sequence shown here is derived from an EMBL/GenBank/DDBJ whole genome shotgun (WGS) entry which is preliminary data.</text>
</comment>
<gene>
    <name evidence="2" type="ORF">HBH25_12850</name>
</gene>
<name>A0ABX0YFP0_9PSED</name>
<keyword evidence="3" id="KW-1185">Reference proteome</keyword>
<evidence type="ECO:0000313" key="3">
    <source>
        <dbReference type="Proteomes" id="UP000746535"/>
    </source>
</evidence>
<dbReference type="Proteomes" id="UP000746535">
    <property type="component" value="Unassembled WGS sequence"/>
</dbReference>
<organism evidence="2 3">
    <name type="scientific">Pseudomonas quercus</name>
    <dbReference type="NCBI Taxonomy" id="2722792"/>
    <lineage>
        <taxon>Bacteria</taxon>
        <taxon>Pseudomonadati</taxon>
        <taxon>Pseudomonadota</taxon>
        <taxon>Gammaproteobacteria</taxon>
        <taxon>Pseudomonadales</taxon>
        <taxon>Pseudomonadaceae</taxon>
        <taxon>Pseudomonas</taxon>
    </lineage>
</organism>
<reference evidence="2 3" key="1">
    <citation type="submission" date="2020-03" db="EMBL/GenBank/DDBJ databases">
        <authorList>
            <person name="Wang L."/>
            <person name="He N."/>
            <person name="Li Y."/>
            <person name="Fang Y."/>
            <person name="Zhang F."/>
        </authorList>
    </citation>
    <scope>NUCLEOTIDE SEQUENCE [LARGE SCALE GENOMIC DNA]</scope>
    <source>
        <strain evidence="3">hsmgli-8</strain>
    </source>
</reference>
<dbReference type="RefSeq" id="WP_168084306.1">
    <property type="nucleotide sequence ID" value="NZ_JAAVJI010000006.1"/>
</dbReference>
<keyword evidence="1" id="KW-0175">Coiled coil</keyword>
<protein>
    <submittedName>
        <fullName evidence="2">Uncharacterized protein</fullName>
    </submittedName>
</protein>
<evidence type="ECO:0000256" key="1">
    <source>
        <dbReference type="SAM" id="Coils"/>
    </source>
</evidence>
<accession>A0ABX0YFP0</accession>
<dbReference type="Pfam" id="PF19491">
    <property type="entry name" value="DUF6026"/>
    <property type="match status" value="1"/>
</dbReference>
<feature type="coiled-coil region" evidence="1">
    <location>
        <begin position="15"/>
        <end position="42"/>
    </location>
</feature>
<dbReference type="EMBL" id="JAAVJI010000006">
    <property type="protein sequence ID" value="NJP01735.1"/>
    <property type="molecule type" value="Genomic_DNA"/>
</dbReference>